<protein>
    <recommendedName>
        <fullName evidence="2">Ribosome-assembly protein 3 C-terminal domain-containing protein</fullName>
    </recommendedName>
</protein>
<dbReference type="RefSeq" id="XP_016582706.1">
    <property type="nucleotide sequence ID" value="XM_016727587.1"/>
</dbReference>
<feature type="compositionally biased region" description="Low complexity" evidence="1">
    <location>
        <begin position="44"/>
        <end position="59"/>
    </location>
</feature>
<accession>A0A0F2LU45</accession>
<dbReference type="Proteomes" id="UP000033710">
    <property type="component" value="Unassembled WGS sequence"/>
</dbReference>
<dbReference type="KEGG" id="ssck:SPSK_00623"/>
<evidence type="ECO:0000259" key="2">
    <source>
        <dbReference type="Pfam" id="PF14615"/>
    </source>
</evidence>
<reference evidence="3 4" key="1">
    <citation type="journal article" date="2014" name="BMC Genomics">
        <title>Comparative genomics of the major fungal agents of human and animal Sporotrichosis: Sporothrix schenckii and Sporothrix brasiliensis.</title>
        <authorList>
            <person name="Teixeira M.M."/>
            <person name="de Almeida L.G."/>
            <person name="Kubitschek-Barreira P."/>
            <person name="Alves F.L."/>
            <person name="Kioshima E.S."/>
            <person name="Abadio A.K."/>
            <person name="Fernandes L."/>
            <person name="Derengowski L.S."/>
            <person name="Ferreira K.S."/>
            <person name="Souza R.C."/>
            <person name="Ruiz J.C."/>
            <person name="de Andrade N.C."/>
            <person name="Paes H.C."/>
            <person name="Nicola A.M."/>
            <person name="Albuquerque P."/>
            <person name="Gerber A.L."/>
            <person name="Martins V.P."/>
            <person name="Peconick L.D."/>
            <person name="Neto A.V."/>
            <person name="Chaucanez C.B."/>
            <person name="Silva P.A."/>
            <person name="Cunha O.L."/>
            <person name="de Oliveira F.F."/>
            <person name="dos Santos T.C."/>
            <person name="Barros A.L."/>
            <person name="Soares M.A."/>
            <person name="de Oliveira L.M."/>
            <person name="Marini M.M."/>
            <person name="Villalobos-Duno H."/>
            <person name="Cunha M.M."/>
            <person name="de Hoog S."/>
            <person name="da Silveira J.F."/>
            <person name="Henrissat B."/>
            <person name="Nino-Vega G.A."/>
            <person name="Cisalpino P.S."/>
            <person name="Mora-Montes H.M."/>
            <person name="Almeida S.R."/>
            <person name="Stajich J.E."/>
            <person name="Lopes-Bezerra L.M."/>
            <person name="Vasconcelos A.T."/>
            <person name="Felipe M.S."/>
        </authorList>
    </citation>
    <scope>NUCLEOTIDE SEQUENCE [LARGE SCALE GENOMIC DNA]</scope>
    <source>
        <strain evidence="3 4">1099-18</strain>
    </source>
</reference>
<feature type="domain" description="Ribosome-assembly protein 3 C-terminal" evidence="2">
    <location>
        <begin position="10"/>
        <end position="35"/>
    </location>
</feature>
<sequence length="134" mass="14370">MSSNSTNQAFQAFYLQHTTAELAEDLDQLRTSADFVLPGQESVGAGDASAAGGKAGAKSASDRRAAARNGHVLGRGPGPSGRWQDRREQLKGDSTGFCSSQEETDTTRVYDDDDNNEVYKSMFKASINAESNMQ</sequence>
<gene>
    <name evidence="3" type="ORF">SPSK_00623</name>
</gene>
<name>A0A0F2LU45_SPOSC</name>
<feature type="region of interest" description="Disordered" evidence="1">
    <location>
        <begin position="39"/>
        <end position="113"/>
    </location>
</feature>
<dbReference type="AlphaFoldDB" id="A0A0F2LU45"/>
<dbReference type="Pfam" id="PF14615">
    <property type="entry name" value="Rsa3"/>
    <property type="match status" value="1"/>
</dbReference>
<organism evidence="3 4">
    <name type="scientific">Sporothrix schenckii 1099-18</name>
    <dbReference type="NCBI Taxonomy" id="1397361"/>
    <lineage>
        <taxon>Eukaryota</taxon>
        <taxon>Fungi</taxon>
        <taxon>Dikarya</taxon>
        <taxon>Ascomycota</taxon>
        <taxon>Pezizomycotina</taxon>
        <taxon>Sordariomycetes</taxon>
        <taxon>Sordariomycetidae</taxon>
        <taxon>Ophiostomatales</taxon>
        <taxon>Ophiostomataceae</taxon>
        <taxon>Sporothrix</taxon>
    </lineage>
</organism>
<reference evidence="3 4" key="2">
    <citation type="journal article" date="2015" name="Eukaryot. Cell">
        <title>Asexual propagation of a virulent clone complex in a human and feline outbreak of sporotrichosis.</title>
        <authorList>
            <person name="Teixeira Mde M."/>
            <person name="Rodrigues A.M."/>
            <person name="Tsui C.K."/>
            <person name="de Almeida L.G."/>
            <person name="Van Diepeningen A.D."/>
            <person name="van den Ende B.G."/>
            <person name="Fernandes G.F."/>
            <person name="Kano R."/>
            <person name="Hamelin R.C."/>
            <person name="Lopes-Bezerra L.M."/>
            <person name="Vasconcelos A.T."/>
            <person name="de Hoog S."/>
            <person name="de Camargo Z.P."/>
            <person name="Felipe M.S."/>
        </authorList>
    </citation>
    <scope>NUCLEOTIDE SEQUENCE [LARGE SCALE GENOMIC DNA]</scope>
    <source>
        <strain evidence="3 4">1099-18</strain>
    </source>
</reference>
<evidence type="ECO:0000256" key="1">
    <source>
        <dbReference type="SAM" id="MobiDB-lite"/>
    </source>
</evidence>
<dbReference type="VEuPathDB" id="FungiDB:SPSK_00623"/>
<dbReference type="OrthoDB" id="69550at2759"/>
<dbReference type="InterPro" id="IPR028217">
    <property type="entry name" value="Rsa3_C"/>
</dbReference>
<proteinExistence type="predicted"/>
<comment type="caution">
    <text evidence="3">The sequence shown here is derived from an EMBL/GenBank/DDBJ whole genome shotgun (WGS) entry which is preliminary data.</text>
</comment>
<dbReference type="GeneID" id="27662864"/>
<evidence type="ECO:0000313" key="3">
    <source>
        <dbReference type="EMBL" id="KJR80030.1"/>
    </source>
</evidence>
<evidence type="ECO:0000313" key="4">
    <source>
        <dbReference type="Proteomes" id="UP000033710"/>
    </source>
</evidence>
<dbReference type="EMBL" id="AXCR01000012">
    <property type="protein sequence ID" value="KJR80030.1"/>
    <property type="molecule type" value="Genomic_DNA"/>
</dbReference>